<evidence type="ECO:0000259" key="1">
    <source>
        <dbReference type="Pfam" id="PF04230"/>
    </source>
</evidence>
<keyword evidence="3" id="KW-1185">Reference proteome</keyword>
<reference evidence="2 3" key="1">
    <citation type="journal article" date="2012" name="J. Biotechnol.">
        <title>Insights into the completely annotated genome of Lactobacillus buchneri CD034, a strain isolated from stable grass silage.</title>
        <authorList>
            <person name="Heinl S."/>
            <person name="Wibberg D."/>
            <person name="Eikmeyer F."/>
            <person name="Szczepanowski R."/>
            <person name="Blom J."/>
            <person name="Linke B."/>
            <person name="Goesmann A."/>
            <person name="Grabherr R."/>
            <person name="Schwab H."/>
            <person name="Puhler A."/>
            <person name="Schluter A."/>
        </authorList>
    </citation>
    <scope>NUCLEOTIDE SEQUENCE [LARGE SCALE GENOMIC DNA]</scope>
    <source>
        <strain evidence="2 3">CD034</strain>
        <plasmid evidence="2">pCD034-3</plasmid>
    </source>
</reference>
<dbReference type="GO" id="GO:0016740">
    <property type="term" value="F:transferase activity"/>
    <property type="evidence" value="ECO:0007669"/>
    <property type="project" value="UniProtKB-KW"/>
</dbReference>
<organism evidence="2 3">
    <name type="scientific">Lentilactobacillus buchneri subsp. silagei CD034</name>
    <dbReference type="NCBI Taxonomy" id="1071400"/>
    <lineage>
        <taxon>Bacteria</taxon>
        <taxon>Bacillati</taxon>
        <taxon>Bacillota</taxon>
        <taxon>Bacilli</taxon>
        <taxon>Lactobacillales</taxon>
        <taxon>Lactobacillaceae</taxon>
        <taxon>Lentilactobacillus</taxon>
        <taxon>Lentilactobacillus buchneri subsp. silagei</taxon>
    </lineage>
</organism>
<dbReference type="KEGG" id="lbn:LBUCD034_p0040"/>
<dbReference type="Proteomes" id="UP000007332">
    <property type="component" value="Plasmid pCD034-3"/>
</dbReference>
<dbReference type="Pfam" id="PF04230">
    <property type="entry name" value="PS_pyruv_trans"/>
    <property type="match status" value="1"/>
</dbReference>
<dbReference type="HOGENOM" id="CLU_045699_1_0_9"/>
<proteinExistence type="predicted"/>
<accession>J9W7G3</accession>
<feature type="domain" description="Polysaccharide pyruvyl transferase" evidence="1">
    <location>
        <begin position="45"/>
        <end position="287"/>
    </location>
</feature>
<keyword evidence="2" id="KW-0614">Plasmid</keyword>
<name>J9W7G3_LENBU</name>
<sequence length="346" mass="40644">MEYKMRKTLGHYKRVIKKNYFYLFNHEKVKITDNYYLMDEPNYGNLGDQAIAYAEHKFIEKNLDIGIQGIDIDNTISSLMAIIRKTNTPILLQGGGNLGDRYLSLEELRRFVILKAKKRKVIVFPQTIDFSAENSTELRRTIKAYSQNNNLILVAREPRSYDVMKRLFDNEVIMTPDIVLSLNLPDVILNKKRTGVITLFRHDSEQWLGEDEKKKIMKKLYKKFDRVTVSDTHVGKERDSEINAENREEYLFQLWRKIASHKLVITDRLHGMIFAYITKTPCIVIKNANFKISETYNAWLRQCNYIEMLTDYQDIDMVINKLLSVSPIELDLTDKFLPLIRVLKNS</sequence>
<dbReference type="PATRIC" id="fig|1071400.3.peg.2416"/>
<dbReference type="AlphaFoldDB" id="J9W7G3"/>
<dbReference type="EMBL" id="CP003044">
    <property type="protein sequence ID" value="AFS01467.1"/>
    <property type="molecule type" value="Genomic_DNA"/>
</dbReference>
<evidence type="ECO:0000313" key="3">
    <source>
        <dbReference type="Proteomes" id="UP000007332"/>
    </source>
</evidence>
<keyword evidence="2" id="KW-0808">Transferase</keyword>
<geneLocation type="plasmid" evidence="2 3">
    <name>pCD034-3</name>
</geneLocation>
<dbReference type="InterPro" id="IPR007345">
    <property type="entry name" value="Polysacch_pyruvyl_Trfase"/>
</dbReference>
<protein>
    <submittedName>
        <fullName evidence="2">Putative exopolysaccharide pyruvyl transferase</fullName>
    </submittedName>
</protein>
<evidence type="ECO:0000313" key="2">
    <source>
        <dbReference type="EMBL" id="AFS01467.1"/>
    </source>
</evidence>
<gene>
    <name evidence="2" type="primary">epsL</name>
    <name evidence="2" type="ORF">LBUCD034_p0040</name>
</gene>